<accession>A0A9Q0NGF3</accession>
<gene>
    <name evidence="1" type="ORF">Bhyg_04995</name>
</gene>
<dbReference type="AlphaFoldDB" id="A0A9Q0NGF3"/>
<evidence type="ECO:0000313" key="1">
    <source>
        <dbReference type="EMBL" id="KAJ6649755.1"/>
    </source>
</evidence>
<organism evidence="1 2">
    <name type="scientific">Pseudolycoriella hygida</name>
    <dbReference type="NCBI Taxonomy" id="35572"/>
    <lineage>
        <taxon>Eukaryota</taxon>
        <taxon>Metazoa</taxon>
        <taxon>Ecdysozoa</taxon>
        <taxon>Arthropoda</taxon>
        <taxon>Hexapoda</taxon>
        <taxon>Insecta</taxon>
        <taxon>Pterygota</taxon>
        <taxon>Neoptera</taxon>
        <taxon>Endopterygota</taxon>
        <taxon>Diptera</taxon>
        <taxon>Nematocera</taxon>
        <taxon>Sciaroidea</taxon>
        <taxon>Sciaridae</taxon>
        <taxon>Pseudolycoriella</taxon>
    </lineage>
</organism>
<dbReference type="Proteomes" id="UP001151699">
    <property type="component" value="Chromosome A"/>
</dbReference>
<evidence type="ECO:0000313" key="2">
    <source>
        <dbReference type="Proteomes" id="UP001151699"/>
    </source>
</evidence>
<proteinExistence type="predicted"/>
<keyword evidence="2" id="KW-1185">Reference proteome</keyword>
<sequence>MEIFPEITPVPGFLSLLELELLEPKVVNLVRSTEMKLVSRRKLTWWMGNDWWRNWAKGVNNGCIYGREITNLQPANSTPSGFSTGHN</sequence>
<protein>
    <submittedName>
        <fullName evidence="1">Uncharacterized protein</fullName>
    </submittedName>
</protein>
<comment type="caution">
    <text evidence="1">The sequence shown here is derived from an EMBL/GenBank/DDBJ whole genome shotgun (WGS) entry which is preliminary data.</text>
</comment>
<reference evidence="1" key="1">
    <citation type="submission" date="2022-07" db="EMBL/GenBank/DDBJ databases">
        <authorList>
            <person name="Trinca V."/>
            <person name="Uliana J.V.C."/>
            <person name="Torres T.T."/>
            <person name="Ward R.J."/>
            <person name="Monesi N."/>
        </authorList>
    </citation>
    <scope>NUCLEOTIDE SEQUENCE</scope>
    <source>
        <strain evidence="1">HSMRA1968</strain>
        <tissue evidence="1">Whole embryos</tissue>
    </source>
</reference>
<dbReference type="EMBL" id="WJQU01000001">
    <property type="protein sequence ID" value="KAJ6649755.1"/>
    <property type="molecule type" value="Genomic_DNA"/>
</dbReference>
<name>A0A9Q0NGF3_9DIPT</name>